<evidence type="ECO:0000256" key="1">
    <source>
        <dbReference type="SAM" id="MobiDB-lite"/>
    </source>
</evidence>
<protein>
    <submittedName>
        <fullName evidence="2">Uncharacterized protein</fullName>
    </submittedName>
</protein>
<dbReference type="VEuPathDB" id="FungiDB:GMDG_00733"/>
<evidence type="ECO:0000313" key="2">
    <source>
        <dbReference type="EMBL" id="OAF58253.1"/>
    </source>
</evidence>
<proteinExistence type="predicted"/>
<dbReference type="AlphaFoldDB" id="A0A177AAP4"/>
<name>A0A177AAP4_9PEZI</name>
<reference evidence="2" key="1">
    <citation type="submission" date="2016-03" db="EMBL/GenBank/DDBJ databases">
        <title>Updated assembly of Pseudogymnoascus destructans, the fungus causing white-nose syndrome of bats.</title>
        <authorList>
            <person name="Palmer J.M."/>
            <person name="Drees K.P."/>
            <person name="Foster J.T."/>
            <person name="Lindner D.L."/>
        </authorList>
    </citation>
    <scope>NUCLEOTIDE SEQUENCE [LARGE SCALE GENOMIC DNA]</scope>
    <source>
        <strain evidence="2">20631-21</strain>
    </source>
</reference>
<dbReference type="RefSeq" id="XP_024323538.1">
    <property type="nucleotide sequence ID" value="XM_024469978.1"/>
</dbReference>
<dbReference type="EMBL" id="KV441397">
    <property type="protein sequence ID" value="OAF58253.1"/>
    <property type="molecule type" value="Genomic_DNA"/>
</dbReference>
<dbReference type="Proteomes" id="UP000077154">
    <property type="component" value="Unassembled WGS sequence"/>
</dbReference>
<organism evidence="2">
    <name type="scientific">Pseudogymnoascus destructans</name>
    <dbReference type="NCBI Taxonomy" id="655981"/>
    <lineage>
        <taxon>Eukaryota</taxon>
        <taxon>Fungi</taxon>
        <taxon>Dikarya</taxon>
        <taxon>Ascomycota</taxon>
        <taxon>Pezizomycotina</taxon>
        <taxon>Leotiomycetes</taxon>
        <taxon>Thelebolales</taxon>
        <taxon>Thelebolaceae</taxon>
        <taxon>Pseudogymnoascus</taxon>
    </lineage>
</organism>
<feature type="region of interest" description="Disordered" evidence="1">
    <location>
        <begin position="51"/>
        <end position="89"/>
    </location>
</feature>
<feature type="compositionally biased region" description="Polar residues" evidence="1">
    <location>
        <begin position="58"/>
        <end position="70"/>
    </location>
</feature>
<sequence>MPPKLTITGIPASFQSFWNSDSNLNRGDSPLIRATPPVDVFPLDDDSDIYDGDDYSLPTPTSTNRDSNIQGRPKKRQRQGEEEDTIQGKGRILSPEDYIILLKICLRMGPTYRSTEAVPFFNNVTADWQSETGKVHGTLRWVLQRRINIGQKYLENLGTGEQDGQTETQLYEDSWIEVLEADAVVIRQRKEYRGNIDKWGINPPLPSPQNTLPALQGQQLVGSEELDDVIVIEDDDSPALSPIPSPYRASPSPHLSSSSQCPKNCHLLALEEQEDHLMTMVEGLVEVAASTAASTAASSTAYLDPAVLQEQLEACLKAQEEQLQAAIAMQLEDL</sequence>
<dbReference type="GeneID" id="36289437"/>
<gene>
    <name evidence="2" type="ORF">VC83_06377</name>
</gene>
<accession>A0A177AAP4</accession>